<dbReference type="Pfam" id="PF13535">
    <property type="entry name" value="ATP-grasp_4"/>
    <property type="match status" value="1"/>
</dbReference>
<evidence type="ECO:0000313" key="7">
    <source>
        <dbReference type="Proteomes" id="UP000199343"/>
    </source>
</evidence>
<dbReference type="PANTHER" id="PTHR43585:SF2">
    <property type="entry name" value="ATP-GRASP ENZYME FSQD"/>
    <property type="match status" value="1"/>
</dbReference>
<evidence type="ECO:0000256" key="4">
    <source>
        <dbReference type="PROSITE-ProRule" id="PRU00409"/>
    </source>
</evidence>
<dbReference type="SUPFAM" id="SSF56059">
    <property type="entry name" value="Glutathione synthetase ATP-binding domain-like"/>
    <property type="match status" value="1"/>
</dbReference>
<dbReference type="PANTHER" id="PTHR43585">
    <property type="entry name" value="FUMIPYRROLE BIOSYNTHESIS PROTEIN C"/>
    <property type="match status" value="1"/>
</dbReference>
<dbReference type="Gene3D" id="3.30.470.20">
    <property type="entry name" value="ATP-grasp fold, B domain"/>
    <property type="match status" value="1"/>
</dbReference>
<evidence type="ECO:0000256" key="3">
    <source>
        <dbReference type="ARBA" id="ARBA00022840"/>
    </source>
</evidence>
<dbReference type="AlphaFoldDB" id="A0A1C6TYR5"/>
<accession>A0A1C6TYR5</accession>
<dbReference type="InterPro" id="IPR052032">
    <property type="entry name" value="ATP-dep_AA_Ligase"/>
</dbReference>
<dbReference type="PROSITE" id="PS50975">
    <property type="entry name" value="ATP_GRASP"/>
    <property type="match status" value="1"/>
</dbReference>
<name>A0A1C6TYR5_9ACTN</name>
<evidence type="ECO:0000256" key="2">
    <source>
        <dbReference type="ARBA" id="ARBA00022741"/>
    </source>
</evidence>
<keyword evidence="1" id="KW-0436">Ligase</keyword>
<keyword evidence="3 4" id="KW-0067">ATP-binding</keyword>
<dbReference type="GO" id="GO:0046872">
    <property type="term" value="F:metal ion binding"/>
    <property type="evidence" value="ECO:0007669"/>
    <property type="project" value="InterPro"/>
</dbReference>
<keyword evidence="2 4" id="KW-0547">Nucleotide-binding</keyword>
<dbReference type="GO" id="GO:0016874">
    <property type="term" value="F:ligase activity"/>
    <property type="evidence" value="ECO:0007669"/>
    <property type="project" value="UniProtKB-KW"/>
</dbReference>
<gene>
    <name evidence="6" type="ORF">GA0070608_0137</name>
</gene>
<protein>
    <submittedName>
        <fullName evidence="6">ATP-grasp domain-containing protein</fullName>
    </submittedName>
</protein>
<dbReference type="Proteomes" id="UP000199343">
    <property type="component" value="Unassembled WGS sequence"/>
</dbReference>
<proteinExistence type="predicted"/>
<evidence type="ECO:0000256" key="1">
    <source>
        <dbReference type="ARBA" id="ARBA00022598"/>
    </source>
</evidence>
<evidence type="ECO:0000313" key="6">
    <source>
        <dbReference type="EMBL" id="SCL46926.1"/>
    </source>
</evidence>
<evidence type="ECO:0000259" key="5">
    <source>
        <dbReference type="PROSITE" id="PS50975"/>
    </source>
</evidence>
<dbReference type="GO" id="GO:0005524">
    <property type="term" value="F:ATP binding"/>
    <property type="evidence" value="ECO:0007669"/>
    <property type="project" value="UniProtKB-UniRule"/>
</dbReference>
<feature type="domain" description="ATP-grasp" evidence="5">
    <location>
        <begin position="55"/>
        <end position="243"/>
    </location>
</feature>
<sequence>MTALARTLHELAPFARVISHTEAGPLVAGHLTTVLGLPGNGTRVTRLLHDKLSLRAALNAAGIGPVKAEPGTSREALMDFVARNGAAVVKPTMGSGSLGVRKIRSVAEAAESWEWLTSFGLRQFMVEELLDGTEISVETFSDAGRHTVLAVTGKDIGDGVVELGHVVPAALSEHQTAEVVAFTQDVLNAIGLVEGASHTEIILTPSGPRVVESHNRCGGDHIVDLVEMVRGVDLERLTYQLALPAGVAPFTATDEGAAAIRYLTPPAGRIESVIGIDQARDAEGVVKAEVTVEPGQTVRPLLWSEDRCGLVIARAEHSAEAVERARRAADLIRIHTTPAAPPPATTMGDLLSKADEVLDPFITEAATSTR</sequence>
<dbReference type="EMBL" id="FMIC01000002">
    <property type="protein sequence ID" value="SCL46926.1"/>
    <property type="molecule type" value="Genomic_DNA"/>
</dbReference>
<dbReference type="Pfam" id="PF18603">
    <property type="entry name" value="LAL_C2"/>
    <property type="match status" value="1"/>
</dbReference>
<dbReference type="STRING" id="47871.GA0070608_0137"/>
<organism evidence="6 7">
    <name type="scientific">Micromonospora peucetia</name>
    <dbReference type="NCBI Taxonomy" id="47871"/>
    <lineage>
        <taxon>Bacteria</taxon>
        <taxon>Bacillati</taxon>
        <taxon>Actinomycetota</taxon>
        <taxon>Actinomycetes</taxon>
        <taxon>Micromonosporales</taxon>
        <taxon>Micromonosporaceae</taxon>
        <taxon>Micromonospora</taxon>
    </lineage>
</organism>
<dbReference type="InterPro" id="IPR011761">
    <property type="entry name" value="ATP-grasp"/>
</dbReference>
<reference evidence="6 7" key="1">
    <citation type="submission" date="2016-06" db="EMBL/GenBank/DDBJ databases">
        <authorList>
            <person name="Kjaerup R.B."/>
            <person name="Dalgaard T.S."/>
            <person name="Juul-Madsen H.R."/>
        </authorList>
    </citation>
    <scope>NUCLEOTIDE SEQUENCE [LARGE SCALE GENOMIC DNA]</scope>
    <source>
        <strain evidence="6 7">DSM 43363</strain>
    </source>
</reference>
<dbReference type="InterPro" id="IPR040570">
    <property type="entry name" value="LAL_C2"/>
</dbReference>